<gene>
    <name evidence="2" type="ORF">J1605_003610</name>
</gene>
<dbReference type="EMBL" id="JAIQCJ010000963">
    <property type="protein sequence ID" value="KAJ8793602.1"/>
    <property type="molecule type" value="Genomic_DNA"/>
</dbReference>
<comment type="caution">
    <text evidence="2">The sequence shown here is derived from an EMBL/GenBank/DDBJ whole genome shotgun (WGS) entry which is preliminary data.</text>
</comment>
<keyword evidence="3" id="KW-1185">Reference proteome</keyword>
<reference evidence="2 3" key="1">
    <citation type="submission" date="2022-11" db="EMBL/GenBank/DDBJ databases">
        <title>Whole genome sequence of Eschrichtius robustus ER-17-0199.</title>
        <authorList>
            <person name="Bruniche-Olsen A."/>
            <person name="Black A.N."/>
            <person name="Fields C.J."/>
            <person name="Walden K."/>
            <person name="Dewoody J.A."/>
        </authorList>
    </citation>
    <scope>NUCLEOTIDE SEQUENCE [LARGE SCALE GENOMIC DNA]</scope>
    <source>
        <strain evidence="2">ER-17-0199</strain>
        <tissue evidence="2">Blubber</tissue>
    </source>
</reference>
<sequence length="99" mass="10166">MFSRPPEQEASGCGTRRGSRVAAARGHVSISEEGPAGREAQAWPPFIPTLVLKMLNPPAEVGGLTLKAPAAVVGVTRCPELGAPSRLGHGTVCARAALL</sequence>
<proteinExistence type="predicted"/>
<dbReference type="Proteomes" id="UP001159641">
    <property type="component" value="Unassembled WGS sequence"/>
</dbReference>
<accession>A0AB34HPX6</accession>
<protein>
    <submittedName>
        <fullName evidence="2">Uncharacterized protein</fullName>
    </submittedName>
</protein>
<evidence type="ECO:0000256" key="1">
    <source>
        <dbReference type="SAM" id="MobiDB-lite"/>
    </source>
</evidence>
<name>A0AB34HPX6_ESCRO</name>
<organism evidence="2 3">
    <name type="scientific">Eschrichtius robustus</name>
    <name type="common">California gray whale</name>
    <name type="synonym">Eschrichtius gibbosus</name>
    <dbReference type="NCBI Taxonomy" id="9764"/>
    <lineage>
        <taxon>Eukaryota</taxon>
        <taxon>Metazoa</taxon>
        <taxon>Chordata</taxon>
        <taxon>Craniata</taxon>
        <taxon>Vertebrata</taxon>
        <taxon>Euteleostomi</taxon>
        <taxon>Mammalia</taxon>
        <taxon>Eutheria</taxon>
        <taxon>Laurasiatheria</taxon>
        <taxon>Artiodactyla</taxon>
        <taxon>Whippomorpha</taxon>
        <taxon>Cetacea</taxon>
        <taxon>Mysticeti</taxon>
        <taxon>Eschrichtiidae</taxon>
        <taxon>Eschrichtius</taxon>
    </lineage>
</organism>
<feature type="region of interest" description="Disordered" evidence="1">
    <location>
        <begin position="1"/>
        <end position="40"/>
    </location>
</feature>
<evidence type="ECO:0000313" key="2">
    <source>
        <dbReference type="EMBL" id="KAJ8793602.1"/>
    </source>
</evidence>
<evidence type="ECO:0000313" key="3">
    <source>
        <dbReference type="Proteomes" id="UP001159641"/>
    </source>
</evidence>
<dbReference type="AlphaFoldDB" id="A0AB34HPX6"/>